<proteinExistence type="predicted"/>
<dbReference type="GO" id="GO:0005525">
    <property type="term" value="F:GTP binding"/>
    <property type="evidence" value="ECO:0007669"/>
    <property type="project" value="InterPro"/>
</dbReference>
<dbReference type="EMBL" id="LCTW02000050">
    <property type="protein sequence ID" value="KXX80815.1"/>
    <property type="molecule type" value="Genomic_DNA"/>
</dbReference>
<dbReference type="SUPFAM" id="SSF52540">
    <property type="entry name" value="P-loop containing nucleoside triphosphate hydrolases"/>
    <property type="match status" value="1"/>
</dbReference>
<feature type="domain" description="G" evidence="3">
    <location>
        <begin position="1"/>
        <end position="61"/>
    </location>
</feature>
<evidence type="ECO:0000313" key="5">
    <source>
        <dbReference type="Proteomes" id="UP000078237"/>
    </source>
</evidence>
<organism evidence="4 5">
    <name type="scientific">Madurella mycetomatis</name>
    <dbReference type="NCBI Taxonomy" id="100816"/>
    <lineage>
        <taxon>Eukaryota</taxon>
        <taxon>Fungi</taxon>
        <taxon>Dikarya</taxon>
        <taxon>Ascomycota</taxon>
        <taxon>Pezizomycotina</taxon>
        <taxon>Sordariomycetes</taxon>
        <taxon>Sordariomycetidae</taxon>
        <taxon>Sordariales</taxon>
        <taxon>Sordariales incertae sedis</taxon>
        <taxon>Madurella</taxon>
    </lineage>
</organism>
<name>A0A175WB36_9PEZI</name>
<gene>
    <name evidence="4" type="ORF">MMYC01_202941</name>
</gene>
<protein>
    <recommendedName>
        <fullName evidence="3">G domain-containing protein</fullName>
    </recommendedName>
</protein>
<dbReference type="InterPro" id="IPR006073">
    <property type="entry name" value="GTP-bd"/>
</dbReference>
<reference evidence="4 5" key="1">
    <citation type="journal article" date="2016" name="Genome Announc.">
        <title>Genome Sequence of Madurella mycetomatis mm55, Isolated from a Human Mycetoma Case in Sudan.</title>
        <authorList>
            <person name="Smit S."/>
            <person name="Derks M.F."/>
            <person name="Bervoets S."/>
            <person name="Fahal A."/>
            <person name="van Leeuwen W."/>
            <person name="van Belkum A."/>
            <person name="van de Sande W.W."/>
        </authorList>
    </citation>
    <scope>NUCLEOTIDE SEQUENCE [LARGE SCALE GENOMIC DNA]</scope>
    <source>
        <strain evidence="5">mm55</strain>
    </source>
</reference>
<dbReference type="VEuPathDB" id="FungiDB:MMYC01_202941"/>
<feature type="region of interest" description="Disordered" evidence="2">
    <location>
        <begin position="277"/>
        <end position="316"/>
    </location>
</feature>
<feature type="region of interest" description="Disordered" evidence="2">
    <location>
        <begin position="388"/>
        <end position="420"/>
    </location>
</feature>
<accession>A0A175WB36</accession>
<evidence type="ECO:0000256" key="1">
    <source>
        <dbReference type="SAM" id="Coils"/>
    </source>
</evidence>
<dbReference type="Gene3D" id="3.40.50.300">
    <property type="entry name" value="P-loop containing nucleotide triphosphate hydrolases"/>
    <property type="match status" value="1"/>
</dbReference>
<comment type="caution">
    <text evidence="4">The sequence shown here is derived from an EMBL/GenBank/DDBJ whole genome shotgun (WGS) entry which is preliminary data.</text>
</comment>
<dbReference type="InterPro" id="IPR027417">
    <property type="entry name" value="P-loop_NTPase"/>
</dbReference>
<evidence type="ECO:0000259" key="3">
    <source>
        <dbReference type="Pfam" id="PF01926"/>
    </source>
</evidence>
<sequence length="420" mass="47770">MGVTGAGKSTFISLLADQHVEVGHSLESSNAGYYTFNYSPTTKIMLVDTPGFDDTTRSDADILEEVACMLVNLRKEDRYRLLGIIYLHRITDPRFSGSALKNLRVLEKLCGPSNFDSVVFATTMWGNVPKQADGAIAPALLQREAELAKPEFWGRMLQGGSRATRHMGTPESAREIVDMLIKQNLDVQLDIQRELFDENKTLDETEAGKYVQQEMLEVKKRFEREILDLQESIAEATRERDEEALRALEFEKEEAETRAAGIARDSQRLNNTMNQLAHEGSSRAWQLPAPRPELKDTKMHHGTRGAADAEYGQKRTGLDPVELERINQQHRQDMINLEMKHQEETGRTLRTFQDALAENEHRRRKAEKERRKKQERGIVQGIVQKFTHPPMVQSTARAAEPGTRQTGRDSMEDLAYGSYR</sequence>
<dbReference type="OrthoDB" id="8954335at2759"/>
<evidence type="ECO:0000313" key="4">
    <source>
        <dbReference type="EMBL" id="KXX80815.1"/>
    </source>
</evidence>
<evidence type="ECO:0000256" key="2">
    <source>
        <dbReference type="SAM" id="MobiDB-lite"/>
    </source>
</evidence>
<feature type="coiled-coil region" evidence="1">
    <location>
        <begin position="349"/>
        <end position="376"/>
    </location>
</feature>
<dbReference type="AlphaFoldDB" id="A0A175WB36"/>
<keyword evidence="1" id="KW-0175">Coiled coil</keyword>
<feature type="coiled-coil region" evidence="1">
    <location>
        <begin position="219"/>
        <end position="265"/>
    </location>
</feature>
<keyword evidence="5" id="KW-1185">Reference proteome</keyword>
<dbReference type="Pfam" id="PF01926">
    <property type="entry name" value="MMR_HSR1"/>
    <property type="match status" value="1"/>
</dbReference>
<dbReference type="Proteomes" id="UP000078237">
    <property type="component" value="Unassembled WGS sequence"/>
</dbReference>